<dbReference type="Proteomes" id="UP000772181">
    <property type="component" value="Unassembled WGS sequence"/>
</dbReference>
<dbReference type="Pfam" id="PF00515">
    <property type="entry name" value="TPR_1"/>
    <property type="match status" value="1"/>
</dbReference>
<dbReference type="PANTHER" id="PTHR44943">
    <property type="entry name" value="CELLULOSE SYNTHASE OPERON PROTEIN C"/>
    <property type="match status" value="1"/>
</dbReference>
<dbReference type="Gene3D" id="1.25.40.10">
    <property type="entry name" value="Tetratricopeptide repeat domain"/>
    <property type="match status" value="1"/>
</dbReference>
<keyword evidence="2 3" id="KW-0802">TPR repeat</keyword>
<gene>
    <name evidence="5" type="primary">zapB</name>
    <name evidence="5" type="ORF">HY730_00150</name>
</gene>
<evidence type="ECO:0000256" key="1">
    <source>
        <dbReference type="ARBA" id="ARBA00022737"/>
    </source>
</evidence>
<keyword evidence="4" id="KW-0175">Coiled coil</keyword>
<dbReference type="PANTHER" id="PTHR44943:SF8">
    <property type="entry name" value="TPR REPEAT-CONTAINING PROTEIN MJ0263"/>
    <property type="match status" value="1"/>
</dbReference>
<keyword evidence="1" id="KW-0677">Repeat</keyword>
<feature type="repeat" description="TPR" evidence="3">
    <location>
        <begin position="95"/>
        <end position="128"/>
    </location>
</feature>
<evidence type="ECO:0000313" key="6">
    <source>
        <dbReference type="Proteomes" id="UP000772181"/>
    </source>
</evidence>
<reference evidence="5" key="1">
    <citation type="submission" date="2020-07" db="EMBL/GenBank/DDBJ databases">
        <title>Huge and variable diversity of episymbiotic CPR bacteria and DPANN archaea in groundwater ecosystems.</title>
        <authorList>
            <person name="He C.Y."/>
            <person name="Keren R."/>
            <person name="Whittaker M."/>
            <person name="Farag I.F."/>
            <person name="Doudna J."/>
            <person name="Cate J.H.D."/>
            <person name="Banfield J.F."/>
        </authorList>
    </citation>
    <scope>NUCLEOTIDE SEQUENCE</scope>
    <source>
        <strain evidence="5">NC_groundwater_1482_Ag_S-0.65um_47_24</strain>
    </source>
</reference>
<dbReference type="InterPro" id="IPR051685">
    <property type="entry name" value="Ycf3/AcsC/BcsC/TPR_MFPF"/>
</dbReference>
<accession>A0A933GJ14</accession>
<dbReference type="PROSITE" id="PS50005">
    <property type="entry name" value="TPR"/>
    <property type="match status" value="1"/>
</dbReference>
<dbReference type="AlphaFoldDB" id="A0A933GJ14"/>
<proteinExistence type="predicted"/>
<comment type="caution">
    <text evidence="5">The sequence shown here is derived from an EMBL/GenBank/DDBJ whole genome shotgun (WGS) entry which is preliminary data.</text>
</comment>
<keyword evidence="5" id="KW-0131">Cell cycle</keyword>
<keyword evidence="5" id="KW-0132">Cell division</keyword>
<dbReference type="SMART" id="SM00028">
    <property type="entry name" value="TPR"/>
    <property type="match status" value="1"/>
</dbReference>
<evidence type="ECO:0000313" key="5">
    <source>
        <dbReference type="EMBL" id="MBI4594772.1"/>
    </source>
</evidence>
<evidence type="ECO:0000256" key="3">
    <source>
        <dbReference type="PROSITE-ProRule" id="PRU00339"/>
    </source>
</evidence>
<protein>
    <submittedName>
        <fullName evidence="5">Cell division protein ZapB</fullName>
    </submittedName>
</protein>
<dbReference type="InterPro" id="IPR011990">
    <property type="entry name" value="TPR-like_helical_dom_sf"/>
</dbReference>
<evidence type="ECO:0000256" key="2">
    <source>
        <dbReference type="ARBA" id="ARBA00022803"/>
    </source>
</evidence>
<dbReference type="Gene3D" id="1.20.5.340">
    <property type="match status" value="1"/>
</dbReference>
<dbReference type="EMBL" id="JACQWF010000007">
    <property type="protein sequence ID" value="MBI4594772.1"/>
    <property type="molecule type" value="Genomic_DNA"/>
</dbReference>
<organism evidence="5 6">
    <name type="scientific">Tectimicrobiota bacterium</name>
    <dbReference type="NCBI Taxonomy" id="2528274"/>
    <lineage>
        <taxon>Bacteria</taxon>
        <taxon>Pseudomonadati</taxon>
        <taxon>Nitrospinota/Tectimicrobiota group</taxon>
        <taxon>Candidatus Tectimicrobiota</taxon>
    </lineage>
</organism>
<feature type="coiled-coil region" evidence="4">
    <location>
        <begin position="6"/>
        <end position="47"/>
    </location>
</feature>
<dbReference type="PROSITE" id="PS50293">
    <property type="entry name" value="TPR_REGION"/>
    <property type="match status" value="1"/>
</dbReference>
<dbReference type="InterPro" id="IPR019734">
    <property type="entry name" value="TPR_rpt"/>
</dbReference>
<sequence>MLKEKLDRLEQRVKEASELITQLRSEKEELENKYRETAKRNQELQSEMDYLKSIQDQFGLRLESICSHLDTVSDGTMTDAIAVYEKKIQHNANDYQACFNLGNIFEKKGFFDKAIEVYRKAIKIKPDFVSAIEHLAFLLEKLNREHEASPLWDKVLALKK</sequence>
<dbReference type="SUPFAM" id="SSF48452">
    <property type="entry name" value="TPR-like"/>
    <property type="match status" value="1"/>
</dbReference>
<evidence type="ECO:0000256" key="4">
    <source>
        <dbReference type="SAM" id="Coils"/>
    </source>
</evidence>
<dbReference type="GO" id="GO:0051301">
    <property type="term" value="P:cell division"/>
    <property type="evidence" value="ECO:0007669"/>
    <property type="project" value="UniProtKB-KW"/>
</dbReference>
<name>A0A933GJ14_UNCTE</name>